<protein>
    <submittedName>
        <fullName evidence="2">Uncharacterized protein</fullName>
    </submittedName>
</protein>
<dbReference type="EMBL" id="KE504126">
    <property type="protein sequence ID" value="EPT04615.1"/>
    <property type="molecule type" value="Genomic_DNA"/>
</dbReference>
<dbReference type="GO" id="GO:0005796">
    <property type="term" value="C:Golgi lumen"/>
    <property type="evidence" value="ECO:0007669"/>
    <property type="project" value="TreeGrafter"/>
</dbReference>
<accession>S8G2U4</accession>
<feature type="transmembrane region" description="Helical" evidence="1">
    <location>
        <begin position="51"/>
        <end position="72"/>
    </location>
</feature>
<keyword evidence="1" id="KW-1133">Transmembrane helix</keyword>
<evidence type="ECO:0000256" key="1">
    <source>
        <dbReference type="SAM" id="Phobius"/>
    </source>
</evidence>
<keyword evidence="3" id="KW-1185">Reference proteome</keyword>
<name>S8G2U4_FOMSC</name>
<dbReference type="GO" id="GO:0015038">
    <property type="term" value="F:glutathione disulfide oxidoreductase activity"/>
    <property type="evidence" value="ECO:0007669"/>
    <property type="project" value="TreeGrafter"/>
</dbReference>
<dbReference type="AlphaFoldDB" id="S8G2U4"/>
<dbReference type="GO" id="GO:0005801">
    <property type="term" value="C:cis-Golgi network"/>
    <property type="evidence" value="ECO:0007669"/>
    <property type="project" value="TreeGrafter"/>
</dbReference>
<reference evidence="2 3" key="1">
    <citation type="journal article" date="2012" name="Science">
        <title>The Paleozoic origin of enzymatic lignin decomposition reconstructed from 31 fungal genomes.</title>
        <authorList>
            <person name="Floudas D."/>
            <person name="Binder M."/>
            <person name="Riley R."/>
            <person name="Barry K."/>
            <person name="Blanchette R.A."/>
            <person name="Henrissat B."/>
            <person name="Martinez A.T."/>
            <person name="Otillar R."/>
            <person name="Spatafora J.W."/>
            <person name="Yadav J.S."/>
            <person name="Aerts A."/>
            <person name="Benoit I."/>
            <person name="Boyd A."/>
            <person name="Carlson A."/>
            <person name="Copeland A."/>
            <person name="Coutinho P.M."/>
            <person name="de Vries R.P."/>
            <person name="Ferreira P."/>
            <person name="Findley K."/>
            <person name="Foster B."/>
            <person name="Gaskell J."/>
            <person name="Glotzer D."/>
            <person name="Gorecki P."/>
            <person name="Heitman J."/>
            <person name="Hesse C."/>
            <person name="Hori C."/>
            <person name="Igarashi K."/>
            <person name="Jurgens J.A."/>
            <person name="Kallen N."/>
            <person name="Kersten P."/>
            <person name="Kohler A."/>
            <person name="Kuees U."/>
            <person name="Kumar T.K.A."/>
            <person name="Kuo A."/>
            <person name="LaButti K."/>
            <person name="Larrondo L.F."/>
            <person name="Lindquist E."/>
            <person name="Ling A."/>
            <person name="Lombard V."/>
            <person name="Lucas S."/>
            <person name="Lundell T."/>
            <person name="Martin R."/>
            <person name="McLaughlin D.J."/>
            <person name="Morgenstern I."/>
            <person name="Morin E."/>
            <person name="Murat C."/>
            <person name="Nagy L.G."/>
            <person name="Nolan M."/>
            <person name="Ohm R.A."/>
            <person name="Patyshakuliyeva A."/>
            <person name="Rokas A."/>
            <person name="Ruiz-Duenas F.J."/>
            <person name="Sabat G."/>
            <person name="Salamov A."/>
            <person name="Samejima M."/>
            <person name="Schmutz J."/>
            <person name="Slot J.C."/>
            <person name="St John F."/>
            <person name="Stenlid J."/>
            <person name="Sun H."/>
            <person name="Sun S."/>
            <person name="Syed K."/>
            <person name="Tsang A."/>
            <person name="Wiebenga A."/>
            <person name="Young D."/>
            <person name="Pisabarro A."/>
            <person name="Eastwood D.C."/>
            <person name="Martin F."/>
            <person name="Cullen D."/>
            <person name="Grigoriev I.V."/>
            <person name="Hibbett D.S."/>
        </authorList>
    </citation>
    <scope>NUCLEOTIDE SEQUENCE</scope>
    <source>
        <strain evidence="3">FP-58527</strain>
    </source>
</reference>
<dbReference type="STRING" id="743788.S8G2U4"/>
<dbReference type="GO" id="GO:0034599">
    <property type="term" value="P:cellular response to oxidative stress"/>
    <property type="evidence" value="ECO:0007669"/>
    <property type="project" value="TreeGrafter"/>
</dbReference>
<keyword evidence="1" id="KW-0812">Transmembrane</keyword>
<proteinExistence type="predicted"/>
<sequence length="351" mass="38638">MAHRRTQSARFPDHMYANSPLPSPVLEPPFTPAAVSFATLTSIANRKPRTYWYRTTFLALFVLVVLSVYVLVVAQPSLASIPAFETDGHTHSHLSPDAFRLAALRHKHSWSNNESTSGRPQVQLNASQELAAISSFIASLPHNVIPSTVDPSKPIDPQLVLDFDTRAAHAAEEVETVVKDVWAQHPVMLYSKPATGALSASALGEFACRHAIISLPYAPAAEDMAQPHPTIDDICTLIHVATVQQQFADISSIQQFYSPVSREVKQMLHDLYLRPAPMIIEVDLRVDEAILAPLLFRVTGRGELPILLVGGRPLGTIEEIRYLKKKGELQKMLGAAGAEVYGAKRKQKKIH</sequence>
<organism evidence="2 3">
    <name type="scientific">Fomitopsis schrenkii</name>
    <name type="common">Brown rot fungus</name>
    <dbReference type="NCBI Taxonomy" id="2126942"/>
    <lineage>
        <taxon>Eukaryota</taxon>
        <taxon>Fungi</taxon>
        <taxon>Dikarya</taxon>
        <taxon>Basidiomycota</taxon>
        <taxon>Agaricomycotina</taxon>
        <taxon>Agaricomycetes</taxon>
        <taxon>Polyporales</taxon>
        <taxon>Fomitopsis</taxon>
    </lineage>
</organism>
<keyword evidence="1" id="KW-0472">Membrane</keyword>
<gene>
    <name evidence="2" type="ORF">FOMPIDRAFT_1039942</name>
</gene>
<dbReference type="PANTHER" id="PTHR45694:SF5">
    <property type="entry name" value="GLUTAREDOXIN 2"/>
    <property type="match status" value="1"/>
</dbReference>
<dbReference type="SUPFAM" id="SSF52833">
    <property type="entry name" value="Thioredoxin-like"/>
    <property type="match status" value="1"/>
</dbReference>
<dbReference type="InterPro" id="IPR036249">
    <property type="entry name" value="Thioredoxin-like_sf"/>
</dbReference>
<dbReference type="eggNOG" id="ENOG502SNG9">
    <property type="taxonomic scope" value="Eukaryota"/>
</dbReference>
<dbReference type="HOGENOM" id="CLU_064337_0_0_1"/>
<dbReference type="Gene3D" id="3.40.30.10">
    <property type="entry name" value="Glutaredoxin"/>
    <property type="match status" value="1"/>
</dbReference>
<dbReference type="PANTHER" id="PTHR45694">
    <property type="entry name" value="GLUTAREDOXIN 2"/>
    <property type="match status" value="1"/>
</dbReference>
<evidence type="ECO:0000313" key="2">
    <source>
        <dbReference type="EMBL" id="EPT04615.1"/>
    </source>
</evidence>
<dbReference type="GO" id="GO:0000324">
    <property type="term" value="C:fungal-type vacuole"/>
    <property type="evidence" value="ECO:0007669"/>
    <property type="project" value="TreeGrafter"/>
</dbReference>
<dbReference type="OrthoDB" id="423313at2759"/>
<dbReference type="Proteomes" id="UP000015241">
    <property type="component" value="Unassembled WGS sequence"/>
</dbReference>
<dbReference type="PROSITE" id="PS51354">
    <property type="entry name" value="GLUTAREDOXIN_2"/>
    <property type="match status" value="1"/>
</dbReference>
<evidence type="ECO:0000313" key="3">
    <source>
        <dbReference type="Proteomes" id="UP000015241"/>
    </source>
</evidence>
<dbReference type="InParanoid" id="S8G2U4"/>